<evidence type="ECO:0000256" key="4">
    <source>
        <dbReference type="ARBA" id="ARBA00023186"/>
    </source>
</evidence>
<comment type="caution">
    <text evidence="5">The sequence shown here is derived from an EMBL/GenBank/DDBJ whole genome shotgun (WGS) entry which is preliminary data.</text>
</comment>
<proteinExistence type="inferred from homology"/>
<evidence type="ECO:0000313" key="6">
    <source>
        <dbReference type="Proteomes" id="UP001564626"/>
    </source>
</evidence>
<gene>
    <name evidence="5" type="ORF">AB8O55_28285</name>
</gene>
<comment type="subcellular location">
    <subcellularLocation>
        <location evidence="1">Cytoplasm</location>
    </subcellularLocation>
</comment>
<dbReference type="RefSeq" id="WP_345364326.1">
    <property type="nucleotide sequence ID" value="NZ_BAABII010000011.1"/>
</dbReference>
<reference evidence="5 6" key="1">
    <citation type="submission" date="2024-08" db="EMBL/GenBank/DDBJ databases">
        <title>Genome mining of Saccharopolyspora cebuensis PGLac3 from Nigerian medicinal plant.</title>
        <authorList>
            <person name="Ezeobiora C.E."/>
            <person name="Igbokwe N.H."/>
            <person name="Amin D.H."/>
            <person name="Mendie U.E."/>
        </authorList>
    </citation>
    <scope>NUCLEOTIDE SEQUENCE [LARGE SCALE GENOMIC DNA]</scope>
    <source>
        <strain evidence="5 6">PGLac3</strain>
    </source>
</reference>
<keyword evidence="6" id="KW-1185">Reference proteome</keyword>
<keyword evidence="3" id="KW-0963">Cytoplasm</keyword>
<evidence type="ECO:0000256" key="1">
    <source>
        <dbReference type="ARBA" id="ARBA00004496"/>
    </source>
</evidence>
<dbReference type="InterPro" id="IPR025734">
    <property type="entry name" value="EspG"/>
</dbReference>
<name>A0ABV4CSD2_9PSEU</name>
<dbReference type="EMBL" id="JBGEHV010000089">
    <property type="protein sequence ID" value="MEY8043328.1"/>
    <property type="molecule type" value="Genomic_DNA"/>
</dbReference>
<dbReference type="Proteomes" id="UP001564626">
    <property type="component" value="Unassembled WGS sequence"/>
</dbReference>
<dbReference type="Pfam" id="PF14011">
    <property type="entry name" value="ESX-1_EspG"/>
    <property type="match status" value="1"/>
</dbReference>
<sequence length="270" mass="29642">MSVSGRWRLTPVQLDVVLKYLGIDGLTLPLGARSYGRTGEEFAAIVRAEQPGLVAAGIVVADEIEPRLAQALRVLARPYLWVDSLWFPQVGEDHCWRALAVQTEGDRVVLGVQPPGESSRYGGMLTVEVHEGVPLPQVLLPTLPPAPPGNRGAVQVPASSFRVDHPDDADEWDVMERPKRTTSGDREFARYQEIGKAPHVRLGQIAANLRDPNGRTTRSAVLRWFDNAEPDGRYLDYAEPGASGERLYLISPADARSVGARVRALIDQVR</sequence>
<organism evidence="5 6">
    <name type="scientific">Saccharopolyspora cebuensis</name>
    <dbReference type="NCBI Taxonomy" id="418759"/>
    <lineage>
        <taxon>Bacteria</taxon>
        <taxon>Bacillati</taxon>
        <taxon>Actinomycetota</taxon>
        <taxon>Actinomycetes</taxon>
        <taxon>Pseudonocardiales</taxon>
        <taxon>Pseudonocardiaceae</taxon>
        <taxon>Saccharopolyspora</taxon>
    </lineage>
</organism>
<comment type="similarity">
    <text evidence="2">Belongs to the EspG family.</text>
</comment>
<protein>
    <submittedName>
        <fullName evidence="5">ESX secretion-associated protein EspG</fullName>
    </submittedName>
</protein>
<evidence type="ECO:0000256" key="2">
    <source>
        <dbReference type="ARBA" id="ARBA00006411"/>
    </source>
</evidence>
<evidence type="ECO:0000256" key="3">
    <source>
        <dbReference type="ARBA" id="ARBA00022490"/>
    </source>
</evidence>
<keyword evidence="4" id="KW-0143">Chaperone</keyword>
<accession>A0ABV4CSD2</accession>
<evidence type="ECO:0000313" key="5">
    <source>
        <dbReference type="EMBL" id="MEY8043328.1"/>
    </source>
</evidence>